<comment type="caution">
    <text evidence="8">The sequence shown here is derived from an EMBL/GenBank/DDBJ whole genome shotgun (WGS) entry which is preliminary data.</text>
</comment>
<reference evidence="8 9" key="1">
    <citation type="submission" date="2023-03" db="EMBL/GenBank/DDBJ databases">
        <title>Genome sequence of Lichtheimia ornata CBS 291.66.</title>
        <authorList>
            <person name="Mohabir J.T."/>
            <person name="Shea T.P."/>
            <person name="Kurbessoian T."/>
            <person name="Berby B."/>
            <person name="Fontaine J."/>
            <person name="Livny J."/>
            <person name="Gnirke A."/>
            <person name="Stajich J.E."/>
            <person name="Cuomo C.A."/>
        </authorList>
    </citation>
    <scope>NUCLEOTIDE SEQUENCE [LARGE SCALE GENOMIC DNA]</scope>
    <source>
        <strain evidence="8">CBS 291.66</strain>
    </source>
</reference>
<sequence>MPAATMVSQGPAIIVPDASSDNTFNHHHHNNNNNFVAKRKNSLPPSSSSSSFELDTRSPTSPTHYFKQQLYNRSNGGFSDAPQSLPTPPLPSSEEYSYPPPSLQPHQQQPSPPSSTGFPSSAFKDHDLESDLSTRHVDSTQANPLQNLVNLVVPHQFSLSDNLKFILNCCMWYSSSSLTNNTGKQILNVFRYPVTLTFVQFGLVALFCYMAAVLFKITDIRRPTHRIATTMSPLAGFLIVGHVFSSIAISRVPVSLVHTIKALAPLFTVMFYRFIFNVKYSSSVYVSLLPLTLGVILACTFTFSNNLIGLICAFLSCLVFVTQNIFSKKLLFKESNLGKGDPNKLDKMNMLFYSSLLSFVLMSPLWLYSDGGRLLFSSEQEQRDVSTTQLIVYFVLNGITNFSQNWFAFTTLSMTSPVTYSIASLVKRIFVIVMSIIWFGQVVSFAQWIGILLTFVGLWMYQSAKRDVDRGESRIREKSLDVLPTSSSATADVGSGDNVGSSLQSWIAGRWNAATAGRDTKIH</sequence>
<dbReference type="GO" id="GO:0016020">
    <property type="term" value="C:membrane"/>
    <property type="evidence" value="ECO:0007669"/>
    <property type="project" value="UniProtKB-SubCell"/>
</dbReference>
<feature type="transmembrane region" description="Helical" evidence="6">
    <location>
        <begin position="227"/>
        <end position="249"/>
    </location>
</feature>
<feature type="transmembrane region" description="Helical" evidence="6">
    <location>
        <begin position="388"/>
        <end position="408"/>
    </location>
</feature>
<feature type="domain" description="Sugar phosphate transporter" evidence="7">
    <location>
        <begin position="165"/>
        <end position="461"/>
    </location>
</feature>
<evidence type="ECO:0000256" key="5">
    <source>
        <dbReference type="SAM" id="MobiDB-lite"/>
    </source>
</evidence>
<dbReference type="RefSeq" id="XP_058342188.1">
    <property type="nucleotide sequence ID" value="XM_058487111.1"/>
</dbReference>
<dbReference type="Pfam" id="PF03151">
    <property type="entry name" value="TPT"/>
    <property type="match status" value="1"/>
</dbReference>
<dbReference type="SUPFAM" id="SSF103481">
    <property type="entry name" value="Multidrug resistance efflux transporter EmrE"/>
    <property type="match status" value="1"/>
</dbReference>
<feature type="transmembrane region" description="Helical" evidence="6">
    <location>
        <begin position="192"/>
        <end position="215"/>
    </location>
</feature>
<keyword evidence="9" id="KW-1185">Reference proteome</keyword>
<feature type="compositionally biased region" description="Low complexity" evidence="5">
    <location>
        <begin position="104"/>
        <end position="121"/>
    </location>
</feature>
<evidence type="ECO:0000313" key="9">
    <source>
        <dbReference type="Proteomes" id="UP001234581"/>
    </source>
</evidence>
<keyword evidence="4 6" id="KW-0472">Membrane</keyword>
<feature type="transmembrane region" description="Helical" evidence="6">
    <location>
        <begin position="348"/>
        <end position="368"/>
    </location>
</feature>
<gene>
    <name evidence="8" type="ORF">O0I10_007091</name>
</gene>
<evidence type="ECO:0000256" key="1">
    <source>
        <dbReference type="ARBA" id="ARBA00004141"/>
    </source>
</evidence>
<name>A0AAD7XWP1_9FUNG</name>
<feature type="transmembrane region" description="Helical" evidence="6">
    <location>
        <begin position="283"/>
        <end position="301"/>
    </location>
</feature>
<dbReference type="GeneID" id="83214500"/>
<dbReference type="Proteomes" id="UP001234581">
    <property type="component" value="Unassembled WGS sequence"/>
</dbReference>
<evidence type="ECO:0000256" key="6">
    <source>
        <dbReference type="SAM" id="Phobius"/>
    </source>
</evidence>
<feature type="region of interest" description="Disordered" evidence="5">
    <location>
        <begin position="1"/>
        <end position="123"/>
    </location>
</feature>
<evidence type="ECO:0000259" key="7">
    <source>
        <dbReference type="Pfam" id="PF03151"/>
    </source>
</evidence>
<feature type="transmembrane region" description="Helical" evidence="6">
    <location>
        <begin position="307"/>
        <end position="327"/>
    </location>
</feature>
<feature type="compositionally biased region" description="Low complexity" evidence="5">
    <location>
        <begin position="42"/>
        <end position="51"/>
    </location>
</feature>
<comment type="subcellular location">
    <subcellularLocation>
        <location evidence="1">Membrane</location>
        <topology evidence="1">Multi-pass membrane protein</topology>
    </subcellularLocation>
</comment>
<keyword evidence="3 6" id="KW-1133">Transmembrane helix</keyword>
<feature type="transmembrane region" description="Helical" evidence="6">
    <location>
        <begin position="255"/>
        <end position="276"/>
    </location>
</feature>
<evidence type="ECO:0000256" key="4">
    <source>
        <dbReference type="ARBA" id="ARBA00023136"/>
    </source>
</evidence>
<dbReference type="InterPro" id="IPR037185">
    <property type="entry name" value="EmrE-like"/>
</dbReference>
<dbReference type="InterPro" id="IPR050186">
    <property type="entry name" value="TPT_transporter"/>
</dbReference>
<organism evidence="8 9">
    <name type="scientific">Lichtheimia ornata</name>
    <dbReference type="NCBI Taxonomy" id="688661"/>
    <lineage>
        <taxon>Eukaryota</taxon>
        <taxon>Fungi</taxon>
        <taxon>Fungi incertae sedis</taxon>
        <taxon>Mucoromycota</taxon>
        <taxon>Mucoromycotina</taxon>
        <taxon>Mucoromycetes</taxon>
        <taxon>Mucorales</taxon>
        <taxon>Lichtheimiaceae</taxon>
        <taxon>Lichtheimia</taxon>
    </lineage>
</organism>
<dbReference type="InterPro" id="IPR004853">
    <property type="entry name" value="Sugar_P_trans_dom"/>
</dbReference>
<evidence type="ECO:0000313" key="8">
    <source>
        <dbReference type="EMBL" id="KAJ8657275.1"/>
    </source>
</evidence>
<dbReference type="EMBL" id="JARTCD010000033">
    <property type="protein sequence ID" value="KAJ8657275.1"/>
    <property type="molecule type" value="Genomic_DNA"/>
</dbReference>
<evidence type="ECO:0000256" key="3">
    <source>
        <dbReference type="ARBA" id="ARBA00022989"/>
    </source>
</evidence>
<dbReference type="AlphaFoldDB" id="A0AAD7XWP1"/>
<accession>A0AAD7XWP1</accession>
<protein>
    <recommendedName>
        <fullName evidence="7">Sugar phosphate transporter domain-containing protein</fullName>
    </recommendedName>
</protein>
<evidence type="ECO:0000256" key="2">
    <source>
        <dbReference type="ARBA" id="ARBA00022692"/>
    </source>
</evidence>
<dbReference type="PANTHER" id="PTHR11132">
    <property type="entry name" value="SOLUTE CARRIER FAMILY 35"/>
    <property type="match status" value="1"/>
</dbReference>
<dbReference type="Gene3D" id="1.10.3730.20">
    <property type="match status" value="1"/>
</dbReference>
<proteinExistence type="predicted"/>
<keyword evidence="2 6" id="KW-0812">Transmembrane</keyword>